<gene>
    <name evidence="4" type="primary">LOC113712836</name>
</gene>
<dbReference type="NCBIfam" id="TIGR02227">
    <property type="entry name" value="sigpep_I_bact"/>
    <property type="match status" value="1"/>
</dbReference>
<dbReference type="Proteomes" id="UP001652660">
    <property type="component" value="Chromosome 10e"/>
</dbReference>
<protein>
    <recommendedName>
        <fullName evidence="2">Peptidase S26 domain-containing protein</fullName>
    </recommendedName>
</protein>
<dbReference type="RefSeq" id="XP_071924122.1">
    <property type="nucleotide sequence ID" value="XM_072068021.1"/>
</dbReference>
<evidence type="ECO:0000313" key="3">
    <source>
        <dbReference type="Proteomes" id="UP001652660"/>
    </source>
</evidence>
<dbReference type="PRINTS" id="PR00727">
    <property type="entry name" value="LEADERPTASE"/>
</dbReference>
<sequence length="285" mass="32496">MAALPKSTRVLRAYRIAKNTAKEAREVYRGAKHDKRTNRTRLLRFSKIVIGSLADLKAVIGLKAAHDTWKVEVELLRKYRPHGQNRPPVKFLRRRAKEAGITLLPKKNITCSDDNFFCIVRQRCREEYAVLLIKILVLRNQNQFAVIDVSYVFRKPEVSDIVIFKAPPILQEIGYSSGDVFIKRVVAKAGDYVEVRNGKLLVNGVAQDEDFILEPVAYEMDPVLVPEGYVFVMGDNRNNSFDSHNWGPLPIQNIVCRSVFRYWPPSKVSDTMCDSPLTRTAVAFS</sequence>
<name>A0ABM4VX62_COFAR</name>
<evidence type="ECO:0000256" key="1">
    <source>
        <dbReference type="ARBA" id="ARBA00022801"/>
    </source>
</evidence>
<feature type="domain" description="Peptidase S26" evidence="2">
    <location>
        <begin position="141"/>
        <end position="263"/>
    </location>
</feature>
<dbReference type="PANTHER" id="PTHR43390:SF2">
    <property type="entry name" value="THYLAKOIDAL PROCESSING PEPTIDASE 2, CHLOROPLASTIC-RELATED"/>
    <property type="match status" value="1"/>
</dbReference>
<dbReference type="InterPro" id="IPR019758">
    <property type="entry name" value="Pept_S26A_signal_pept_1_CS"/>
</dbReference>
<accession>A0ABM4VX62</accession>
<evidence type="ECO:0000259" key="2">
    <source>
        <dbReference type="Pfam" id="PF10502"/>
    </source>
</evidence>
<keyword evidence="3" id="KW-1185">Reference proteome</keyword>
<reference evidence="4" key="1">
    <citation type="submission" date="2025-08" db="UniProtKB">
        <authorList>
            <consortium name="RefSeq"/>
        </authorList>
    </citation>
    <scope>IDENTIFICATION</scope>
    <source>
        <tissue evidence="4">Leaves</tissue>
    </source>
</reference>
<dbReference type="InterPro" id="IPR000223">
    <property type="entry name" value="Pept_S26A_signal_pept_1"/>
</dbReference>
<dbReference type="InterPro" id="IPR036286">
    <property type="entry name" value="LexA/Signal_pep-like_sf"/>
</dbReference>
<proteinExistence type="predicted"/>
<dbReference type="GeneID" id="113712836"/>
<dbReference type="PANTHER" id="PTHR43390">
    <property type="entry name" value="SIGNAL PEPTIDASE I"/>
    <property type="match status" value="1"/>
</dbReference>
<dbReference type="CDD" id="cd06530">
    <property type="entry name" value="S26_SPase_I"/>
    <property type="match status" value="1"/>
</dbReference>
<organism evidence="3 4">
    <name type="scientific">Coffea arabica</name>
    <name type="common">Arabian coffee</name>
    <dbReference type="NCBI Taxonomy" id="13443"/>
    <lineage>
        <taxon>Eukaryota</taxon>
        <taxon>Viridiplantae</taxon>
        <taxon>Streptophyta</taxon>
        <taxon>Embryophyta</taxon>
        <taxon>Tracheophyta</taxon>
        <taxon>Spermatophyta</taxon>
        <taxon>Magnoliopsida</taxon>
        <taxon>eudicotyledons</taxon>
        <taxon>Gunneridae</taxon>
        <taxon>Pentapetalae</taxon>
        <taxon>asterids</taxon>
        <taxon>lamiids</taxon>
        <taxon>Gentianales</taxon>
        <taxon>Rubiaceae</taxon>
        <taxon>Ixoroideae</taxon>
        <taxon>Gardenieae complex</taxon>
        <taxon>Bertiereae - Coffeeae clade</taxon>
        <taxon>Coffeeae</taxon>
        <taxon>Coffea</taxon>
    </lineage>
</organism>
<dbReference type="PROSITE" id="PS00761">
    <property type="entry name" value="SPASE_I_3"/>
    <property type="match status" value="1"/>
</dbReference>
<dbReference type="Pfam" id="PF10502">
    <property type="entry name" value="Peptidase_S26"/>
    <property type="match status" value="1"/>
</dbReference>
<dbReference type="Gene3D" id="2.10.109.10">
    <property type="entry name" value="Umud Fragment, subunit A"/>
    <property type="match status" value="1"/>
</dbReference>
<dbReference type="SUPFAM" id="SSF51306">
    <property type="entry name" value="LexA/Signal peptidase"/>
    <property type="match status" value="1"/>
</dbReference>
<dbReference type="InterPro" id="IPR019533">
    <property type="entry name" value="Peptidase_S26"/>
</dbReference>
<evidence type="ECO:0000313" key="4">
    <source>
        <dbReference type="RefSeq" id="XP_071924122.1"/>
    </source>
</evidence>
<keyword evidence="1" id="KW-0378">Hydrolase</keyword>